<comment type="similarity">
    <text evidence="1">Belongs to the peptidase S49 family.</text>
</comment>
<dbReference type="Gene3D" id="3.90.226.10">
    <property type="entry name" value="2-enoyl-CoA Hydratase, Chain A, domain 1"/>
    <property type="match status" value="1"/>
</dbReference>
<reference evidence="5 6" key="1">
    <citation type="submission" date="2015-09" db="EMBL/GenBank/DDBJ databases">
        <title>Sorangium comparison.</title>
        <authorList>
            <person name="Zaburannyi N."/>
            <person name="Bunk B."/>
            <person name="Overmann J."/>
            <person name="Mueller R."/>
        </authorList>
    </citation>
    <scope>NUCLEOTIDE SEQUENCE [LARGE SCALE GENOMIC DNA]</scope>
    <source>
        <strain evidence="5 6">So ce836</strain>
    </source>
</reference>
<dbReference type="SUPFAM" id="SSF52096">
    <property type="entry name" value="ClpP/crotonase"/>
    <property type="match status" value="1"/>
</dbReference>
<feature type="domain" description="Peptidase S49" evidence="3">
    <location>
        <begin position="102"/>
        <end position="239"/>
    </location>
</feature>
<dbReference type="InterPro" id="IPR029045">
    <property type="entry name" value="ClpP/crotonase-like_dom_sf"/>
</dbReference>
<gene>
    <name evidence="4" type="ORF">SOCE836_053220</name>
    <name evidence="5" type="ORF">SOCE836_053790</name>
</gene>
<dbReference type="PANTHER" id="PTHR42987">
    <property type="entry name" value="PEPTIDASE S49"/>
    <property type="match status" value="1"/>
</dbReference>
<dbReference type="GO" id="GO:0008233">
    <property type="term" value="F:peptidase activity"/>
    <property type="evidence" value="ECO:0007669"/>
    <property type="project" value="InterPro"/>
</dbReference>
<proteinExistence type="inferred from homology"/>
<dbReference type="RefSeq" id="WP_129576635.1">
    <property type="nucleotide sequence ID" value="NZ_CP012672.1"/>
</dbReference>
<feature type="region of interest" description="Disordered" evidence="2">
    <location>
        <begin position="290"/>
        <end position="332"/>
    </location>
</feature>
<feature type="region of interest" description="Disordered" evidence="2">
    <location>
        <begin position="393"/>
        <end position="467"/>
    </location>
</feature>
<dbReference type="Pfam" id="PF01343">
    <property type="entry name" value="Peptidase_S49"/>
    <property type="match status" value="1"/>
</dbReference>
<dbReference type="InterPro" id="IPR002142">
    <property type="entry name" value="Peptidase_S49"/>
</dbReference>
<evidence type="ECO:0000313" key="4">
    <source>
        <dbReference type="EMBL" id="AUX33168.1"/>
    </source>
</evidence>
<dbReference type="EMBL" id="CP012672">
    <property type="protein sequence ID" value="AUX33168.1"/>
    <property type="molecule type" value="Genomic_DNA"/>
</dbReference>
<feature type="compositionally biased region" description="Basic and acidic residues" evidence="2">
    <location>
        <begin position="300"/>
        <end position="328"/>
    </location>
</feature>
<dbReference type="GO" id="GO:0006508">
    <property type="term" value="P:proteolysis"/>
    <property type="evidence" value="ECO:0007669"/>
    <property type="project" value="InterPro"/>
</dbReference>
<evidence type="ECO:0000256" key="1">
    <source>
        <dbReference type="ARBA" id="ARBA00008683"/>
    </source>
</evidence>
<sequence length="467" mass="49082">MKRYRFERRGVLALAASAWGQEFDAAQAPAVAQEGPVAVVTIRGPLTQHSDWFCDSYDAIKARVGAALASPAAKVALRITSPGGDVAGCFEAAAEIRAMAAAAGKPLHAYADGQASSAAYALACAADTIHLSSETLVGSVGVIAGTIDCTAADAQMGVKFHLFTSGARKADGNPHLQMSEEAAAEIQRQVDEFGELFCAHVAARRGVSVEHVRGMEARQYSGQTAVEKRLADGVTTWSGFLAMVARGGAGGAAAKESRVEYEEMVKALRALAEGDDEEQAKKAKAALVALGEEEAEDDEEPKKDEEKSKAEDEGDEEKSKAEDEEKAKAKAARAGASSAATAAAAAVAAENVELKARLDRLEISAMLDKRPDLSAAVRKWCLAQTPDVARSFLEQASKPTAQRHEKASQPKAGPALLEGRERDELDEGMGIRKAGASGPSKDEHGRFTINVETPAQTRARLAAQKGA</sequence>
<accession>A0A4P2QSM0</accession>
<evidence type="ECO:0000256" key="2">
    <source>
        <dbReference type="SAM" id="MobiDB-lite"/>
    </source>
</evidence>
<dbReference type="EMBL" id="CP012672">
    <property type="protein sequence ID" value="AUX33225.1"/>
    <property type="molecule type" value="Genomic_DNA"/>
</dbReference>
<dbReference type="InterPro" id="IPR033855">
    <property type="entry name" value="Protein_C"/>
</dbReference>
<dbReference type="AlphaFoldDB" id="A0A4P2QSM0"/>
<name>A0A4P2QSM0_SORCE</name>
<dbReference type="CDD" id="cd07022">
    <property type="entry name" value="S49_Sppa_36K_type"/>
    <property type="match status" value="1"/>
</dbReference>
<organism evidence="5 6">
    <name type="scientific">Sorangium cellulosum</name>
    <name type="common">Polyangium cellulosum</name>
    <dbReference type="NCBI Taxonomy" id="56"/>
    <lineage>
        <taxon>Bacteria</taxon>
        <taxon>Pseudomonadati</taxon>
        <taxon>Myxococcota</taxon>
        <taxon>Polyangia</taxon>
        <taxon>Polyangiales</taxon>
        <taxon>Polyangiaceae</taxon>
        <taxon>Sorangium</taxon>
    </lineage>
</organism>
<protein>
    <recommendedName>
        <fullName evidence="3">Peptidase S49 domain-containing protein</fullName>
    </recommendedName>
</protein>
<evidence type="ECO:0000259" key="3">
    <source>
        <dbReference type="Pfam" id="PF01343"/>
    </source>
</evidence>
<dbReference type="PANTHER" id="PTHR42987:SF4">
    <property type="entry name" value="PROTEASE SOHB-RELATED"/>
    <property type="match status" value="1"/>
</dbReference>
<evidence type="ECO:0000313" key="5">
    <source>
        <dbReference type="EMBL" id="AUX33225.1"/>
    </source>
</evidence>
<dbReference type="Proteomes" id="UP000295497">
    <property type="component" value="Chromosome"/>
</dbReference>
<evidence type="ECO:0000313" key="6">
    <source>
        <dbReference type="Proteomes" id="UP000295497"/>
    </source>
</evidence>